<feature type="transmembrane region" description="Helical" evidence="7">
    <location>
        <begin position="73"/>
        <end position="96"/>
    </location>
</feature>
<evidence type="ECO:0000256" key="7">
    <source>
        <dbReference type="RuleBase" id="RU363032"/>
    </source>
</evidence>
<evidence type="ECO:0000256" key="6">
    <source>
        <dbReference type="ARBA" id="ARBA00023136"/>
    </source>
</evidence>
<gene>
    <name evidence="9" type="ORF">HZA66_03235</name>
</gene>
<dbReference type="CDD" id="cd06261">
    <property type="entry name" value="TM_PBP2"/>
    <property type="match status" value="1"/>
</dbReference>
<sequence length="253" mass="27668">MSSGRQQRINMAISILSIPLFLLIWEAVSRSQIVNIILFPPPTVVAVAMGEWIKSGEFAIDLAYSVARVVTGYLLGASIGVVFGVLTGQFAFVSSLFSPVFHILRPIPPIAFVPIVILWFGLSETGKIFLVFWGVFFTVWLTTHIGVQKIDRGLIRAALMLGTPRRRMLTEIVLLGALPYIAVGLRTAVSISFYTLVAAELAGAFAGIVYRIEIAQQNLQTGQVMGGLVALGVISFLADRGFSALTQRLVWWR</sequence>
<feature type="transmembrane region" description="Helical" evidence="7">
    <location>
        <begin position="224"/>
        <end position="243"/>
    </location>
</feature>
<evidence type="ECO:0000259" key="8">
    <source>
        <dbReference type="PROSITE" id="PS50928"/>
    </source>
</evidence>
<dbReference type="GO" id="GO:0005886">
    <property type="term" value="C:plasma membrane"/>
    <property type="evidence" value="ECO:0007669"/>
    <property type="project" value="UniProtKB-SubCell"/>
</dbReference>
<evidence type="ECO:0000256" key="3">
    <source>
        <dbReference type="ARBA" id="ARBA00022475"/>
    </source>
</evidence>
<keyword evidence="4 7" id="KW-0812">Transmembrane</keyword>
<keyword evidence="6 7" id="KW-0472">Membrane</keyword>
<proteinExistence type="inferred from homology"/>
<protein>
    <submittedName>
        <fullName evidence="9">ABC transporter permease</fullName>
    </submittedName>
</protein>
<evidence type="ECO:0000256" key="5">
    <source>
        <dbReference type="ARBA" id="ARBA00022989"/>
    </source>
</evidence>
<feature type="transmembrane region" description="Helical" evidence="7">
    <location>
        <begin position="128"/>
        <end position="147"/>
    </location>
</feature>
<evidence type="ECO:0000256" key="1">
    <source>
        <dbReference type="ARBA" id="ARBA00004651"/>
    </source>
</evidence>
<dbReference type="Pfam" id="PF00528">
    <property type="entry name" value="BPD_transp_1"/>
    <property type="match status" value="1"/>
</dbReference>
<dbReference type="Gene3D" id="1.10.3720.10">
    <property type="entry name" value="MetI-like"/>
    <property type="match status" value="1"/>
</dbReference>
<name>A0A933RWQ4_RHOPL</name>
<reference evidence="9" key="1">
    <citation type="submission" date="2020-07" db="EMBL/GenBank/DDBJ databases">
        <title>Huge and variable diversity of episymbiotic CPR bacteria and DPANN archaea in groundwater ecosystems.</title>
        <authorList>
            <person name="He C.Y."/>
            <person name="Keren R."/>
            <person name="Whittaker M."/>
            <person name="Farag I.F."/>
            <person name="Doudna J."/>
            <person name="Cate J.H.D."/>
            <person name="Banfield J.F."/>
        </authorList>
    </citation>
    <scope>NUCLEOTIDE SEQUENCE</scope>
    <source>
        <strain evidence="9">NC_groundwater_1818_Pr3_B-0.1um_66_35</strain>
    </source>
</reference>
<comment type="subcellular location">
    <subcellularLocation>
        <location evidence="1 7">Cell membrane</location>
        <topology evidence="1 7">Multi-pass membrane protein</topology>
    </subcellularLocation>
</comment>
<feature type="transmembrane region" description="Helical" evidence="7">
    <location>
        <begin position="168"/>
        <end position="185"/>
    </location>
</feature>
<comment type="caution">
    <text evidence="9">The sequence shown here is derived from an EMBL/GenBank/DDBJ whole genome shotgun (WGS) entry which is preliminary data.</text>
</comment>
<evidence type="ECO:0000313" key="10">
    <source>
        <dbReference type="Proteomes" id="UP000782519"/>
    </source>
</evidence>
<evidence type="ECO:0000256" key="2">
    <source>
        <dbReference type="ARBA" id="ARBA00022448"/>
    </source>
</evidence>
<dbReference type="PROSITE" id="PS50928">
    <property type="entry name" value="ABC_TM1"/>
    <property type="match status" value="1"/>
</dbReference>
<keyword evidence="3" id="KW-1003">Cell membrane</keyword>
<keyword evidence="2 7" id="KW-0813">Transport</keyword>
<dbReference type="PANTHER" id="PTHR30151:SF0">
    <property type="entry name" value="ABC TRANSPORTER PERMEASE PROTEIN MJ0413-RELATED"/>
    <property type="match status" value="1"/>
</dbReference>
<feature type="transmembrane region" description="Helical" evidence="7">
    <location>
        <begin position="103"/>
        <end position="122"/>
    </location>
</feature>
<evidence type="ECO:0000313" key="9">
    <source>
        <dbReference type="EMBL" id="MBI5128432.1"/>
    </source>
</evidence>
<dbReference type="InterPro" id="IPR000515">
    <property type="entry name" value="MetI-like"/>
</dbReference>
<dbReference type="AlphaFoldDB" id="A0A933RWQ4"/>
<feature type="domain" description="ABC transmembrane type-1" evidence="8">
    <location>
        <begin position="62"/>
        <end position="246"/>
    </location>
</feature>
<accession>A0A933RWQ4</accession>
<comment type="similarity">
    <text evidence="7">Belongs to the binding-protein-dependent transport system permease family.</text>
</comment>
<organism evidence="9 10">
    <name type="scientific">Rhodopseudomonas palustris</name>
    <dbReference type="NCBI Taxonomy" id="1076"/>
    <lineage>
        <taxon>Bacteria</taxon>
        <taxon>Pseudomonadati</taxon>
        <taxon>Pseudomonadota</taxon>
        <taxon>Alphaproteobacteria</taxon>
        <taxon>Hyphomicrobiales</taxon>
        <taxon>Nitrobacteraceae</taxon>
        <taxon>Rhodopseudomonas</taxon>
    </lineage>
</organism>
<dbReference type="GO" id="GO:0055085">
    <property type="term" value="P:transmembrane transport"/>
    <property type="evidence" value="ECO:0007669"/>
    <property type="project" value="InterPro"/>
</dbReference>
<evidence type="ECO:0000256" key="4">
    <source>
        <dbReference type="ARBA" id="ARBA00022692"/>
    </source>
</evidence>
<dbReference type="InterPro" id="IPR035906">
    <property type="entry name" value="MetI-like_sf"/>
</dbReference>
<dbReference type="PANTHER" id="PTHR30151">
    <property type="entry name" value="ALKANE SULFONATE ABC TRANSPORTER-RELATED, MEMBRANE SUBUNIT"/>
    <property type="match status" value="1"/>
</dbReference>
<feature type="transmembrane region" description="Helical" evidence="7">
    <location>
        <begin position="191"/>
        <end position="212"/>
    </location>
</feature>
<keyword evidence="5 7" id="KW-1133">Transmembrane helix</keyword>
<dbReference type="Proteomes" id="UP000782519">
    <property type="component" value="Unassembled WGS sequence"/>
</dbReference>
<dbReference type="EMBL" id="JACRJB010000010">
    <property type="protein sequence ID" value="MBI5128432.1"/>
    <property type="molecule type" value="Genomic_DNA"/>
</dbReference>
<dbReference type="SUPFAM" id="SSF161098">
    <property type="entry name" value="MetI-like"/>
    <property type="match status" value="1"/>
</dbReference>